<reference evidence="2" key="1">
    <citation type="submission" date="2019-02" db="EMBL/GenBank/DDBJ databases">
        <authorList>
            <person name="Gruber-Vodicka R. H."/>
            <person name="Seah K. B. B."/>
        </authorList>
    </citation>
    <scope>NUCLEOTIDE SEQUENCE</scope>
    <source>
        <strain evidence="3">BECK_BZ198</strain>
        <strain evidence="2">BECK_BZ199</strain>
    </source>
</reference>
<sequence length="74" mass="8189">MAITLLAAQQRQDQTRADQPPAPDHLTDKDQRIHELTQAVQSLRDANAASEVARKQAEALLEQLRTSGEVTGER</sequence>
<dbReference type="EMBL" id="CAADGH010000004">
    <property type="protein sequence ID" value="VFK74389.1"/>
    <property type="molecule type" value="Genomic_DNA"/>
</dbReference>
<dbReference type="AlphaFoldDB" id="A0A450XEK0"/>
<evidence type="ECO:0000313" key="3">
    <source>
        <dbReference type="EMBL" id="VFK74389.1"/>
    </source>
</evidence>
<protein>
    <submittedName>
        <fullName evidence="2">Uncharacterized protein</fullName>
    </submittedName>
</protein>
<organism evidence="2">
    <name type="scientific">Candidatus Kentrum sp. MB</name>
    <dbReference type="NCBI Taxonomy" id="2138164"/>
    <lineage>
        <taxon>Bacteria</taxon>
        <taxon>Pseudomonadati</taxon>
        <taxon>Pseudomonadota</taxon>
        <taxon>Gammaproteobacteria</taxon>
        <taxon>Candidatus Kentrum</taxon>
    </lineage>
</organism>
<dbReference type="EMBL" id="CAADFQ010000004">
    <property type="protein sequence ID" value="VFK27688.1"/>
    <property type="molecule type" value="Genomic_DNA"/>
</dbReference>
<evidence type="ECO:0000313" key="2">
    <source>
        <dbReference type="EMBL" id="VFK27688.1"/>
    </source>
</evidence>
<gene>
    <name evidence="3" type="ORF">BECKMB1821H_GA0114242_100437</name>
    <name evidence="2" type="ORF">BECKMB1821I_GA0114274_100437</name>
</gene>
<feature type="compositionally biased region" description="Low complexity" evidence="1">
    <location>
        <begin position="1"/>
        <end position="12"/>
    </location>
</feature>
<feature type="region of interest" description="Disordered" evidence="1">
    <location>
        <begin position="1"/>
        <end position="28"/>
    </location>
</feature>
<name>A0A450XEK0_9GAMM</name>
<evidence type="ECO:0000256" key="1">
    <source>
        <dbReference type="SAM" id="MobiDB-lite"/>
    </source>
</evidence>
<proteinExistence type="predicted"/>
<accession>A0A450XEK0</accession>